<evidence type="ECO:0000313" key="9">
    <source>
        <dbReference type="Proteomes" id="UP000027586"/>
    </source>
</evidence>
<feature type="transmembrane region" description="Helical" evidence="7">
    <location>
        <begin position="580"/>
        <end position="601"/>
    </location>
</feature>
<feature type="compositionally biased region" description="Acidic residues" evidence="6">
    <location>
        <begin position="266"/>
        <end position="275"/>
    </location>
</feature>
<dbReference type="InterPro" id="IPR008429">
    <property type="entry name" value="CLPTM1"/>
</dbReference>
<keyword evidence="4 7" id="KW-1133">Transmembrane helix</keyword>
<comment type="caution">
    <text evidence="8">The sequence shown here is derived from an EMBL/GenBank/DDBJ whole genome shotgun (WGS) entry which is preliminary data.</text>
</comment>
<name>A0A068RF94_9FUNG</name>
<comment type="subcellular location">
    <subcellularLocation>
        <location evidence="1">Membrane</location>
        <topology evidence="1">Multi-pass membrane protein</topology>
    </subcellularLocation>
</comment>
<keyword evidence="9" id="KW-1185">Reference proteome</keyword>
<dbReference type="Pfam" id="PF05602">
    <property type="entry name" value="CLPTM1"/>
    <property type="match status" value="1"/>
</dbReference>
<feature type="transmembrane region" description="Helical" evidence="7">
    <location>
        <begin position="472"/>
        <end position="487"/>
    </location>
</feature>
<sequence length="700" mass="80751">MKRKSLSLTRNLDDLEKRLRRSDRPTHSLGKKASVTQFLFSSFLLSPTTTTMPETTGPANQQNRQNEEETFMSKYGGTILRGFIMWLAMQYFWGNKSNVQPQQAAPSPDNQGAPVTTEQPVEYYPVLPAGVYYSPYPPQIPASLLPSTAMPLWSNQNPVDLSVYVSEEEYFVNYKSEPSWYTSNIMLDGSLEPRVHHLDIPTTAHLQHNGSLYAHIFVTRNGAPIDPNNPGYSPDEIVYYRHLLTKYYPKKTQVKQKNLLHRGGEDQEEEEEESQDQVVPEQHQDEEQSDMGGLLGNWTRRAPNVAYWHENMTISIINDPKSPIAKNMMQPATMKYIPLTNLRDESGKIGFYRPIIFPNEFWHLRSNTFPINETVSVLPLTIHLEPLSMWKFSIYASFDESMKQQANNPLGGMSSSETDELKRMLMETNPYLLATTAAVSLLHSAFEFLAFKNDIAFWKKKDNSTGVSVRSLLTNIFFQIVIFLYLMDNNQETSWMILISQGIGLVIEVWKVFKALKYELVWTPGSLIPSIGSRDTKNTEIEDETAQYDAIAFKYLSWIAYPLLGGYAVYSLLYDEHKSWYSYVLKTLVEFVYMFGFITMIPQLYINYRLKSVAHMPWKTLMYKSLNTFIDDLFAFVIKMPTLHRLACLRDDVVFFVYLYQRYVYKVDPTRANEFGQVGEDQKEEEQDGSGDKKETKKNK</sequence>
<evidence type="ECO:0000256" key="2">
    <source>
        <dbReference type="ARBA" id="ARBA00009310"/>
    </source>
</evidence>
<proteinExistence type="inferred from homology"/>
<comment type="similarity">
    <text evidence="2">Belongs to the CLPTM1 family.</text>
</comment>
<keyword evidence="5 7" id="KW-0472">Membrane</keyword>
<feature type="region of interest" description="Disordered" evidence="6">
    <location>
        <begin position="676"/>
        <end position="700"/>
    </location>
</feature>
<accession>A0A068RF94</accession>
<evidence type="ECO:0000256" key="5">
    <source>
        <dbReference type="ARBA" id="ARBA00023136"/>
    </source>
</evidence>
<evidence type="ECO:0000256" key="3">
    <source>
        <dbReference type="ARBA" id="ARBA00022692"/>
    </source>
</evidence>
<dbReference type="GO" id="GO:0012505">
    <property type="term" value="C:endomembrane system"/>
    <property type="evidence" value="ECO:0007669"/>
    <property type="project" value="TreeGrafter"/>
</dbReference>
<evidence type="ECO:0000256" key="4">
    <source>
        <dbReference type="ARBA" id="ARBA00022989"/>
    </source>
</evidence>
<gene>
    <name evidence="8" type="ORF">LCOR_00405.1</name>
</gene>
<evidence type="ECO:0000256" key="6">
    <source>
        <dbReference type="SAM" id="MobiDB-lite"/>
    </source>
</evidence>
<dbReference type="PANTHER" id="PTHR21347">
    <property type="entry name" value="CLEFT LIP AND PALATE ASSOCIATED TRANSMEMBRANE PROTEIN-RELATED"/>
    <property type="match status" value="1"/>
</dbReference>
<protein>
    <submittedName>
        <fullName evidence="8">Cleft lip and palate transmembrane 1</fullName>
    </submittedName>
</protein>
<evidence type="ECO:0000313" key="8">
    <source>
        <dbReference type="EMBL" id="CDH48629.1"/>
    </source>
</evidence>
<dbReference type="VEuPathDB" id="FungiDB:LCOR_00405.1"/>
<dbReference type="GO" id="GO:0016020">
    <property type="term" value="C:membrane"/>
    <property type="evidence" value="ECO:0007669"/>
    <property type="project" value="UniProtKB-SubCell"/>
</dbReference>
<dbReference type="STRING" id="1263082.A0A068RF94"/>
<organism evidence="8 9">
    <name type="scientific">Lichtheimia corymbifera JMRC:FSU:9682</name>
    <dbReference type="NCBI Taxonomy" id="1263082"/>
    <lineage>
        <taxon>Eukaryota</taxon>
        <taxon>Fungi</taxon>
        <taxon>Fungi incertae sedis</taxon>
        <taxon>Mucoromycota</taxon>
        <taxon>Mucoromycotina</taxon>
        <taxon>Mucoromycetes</taxon>
        <taxon>Mucorales</taxon>
        <taxon>Lichtheimiaceae</taxon>
        <taxon>Lichtheimia</taxon>
    </lineage>
</organism>
<feature type="region of interest" description="Disordered" evidence="6">
    <location>
        <begin position="255"/>
        <end position="295"/>
    </location>
</feature>
<dbReference type="Proteomes" id="UP000027586">
    <property type="component" value="Unassembled WGS sequence"/>
</dbReference>
<dbReference type="EMBL" id="CBTN010000001">
    <property type="protein sequence ID" value="CDH48629.1"/>
    <property type="molecule type" value="Genomic_DNA"/>
</dbReference>
<dbReference type="PANTHER" id="PTHR21347:SF0">
    <property type="entry name" value="LIPID SCRAMBLASE CLPTM1L"/>
    <property type="match status" value="1"/>
</dbReference>
<evidence type="ECO:0000256" key="7">
    <source>
        <dbReference type="SAM" id="Phobius"/>
    </source>
</evidence>
<dbReference type="OrthoDB" id="378564at2759"/>
<feature type="transmembrane region" description="Helical" evidence="7">
    <location>
        <begin position="555"/>
        <end position="574"/>
    </location>
</feature>
<feature type="transmembrane region" description="Helical" evidence="7">
    <location>
        <begin position="431"/>
        <end position="451"/>
    </location>
</feature>
<evidence type="ECO:0000256" key="1">
    <source>
        <dbReference type="ARBA" id="ARBA00004141"/>
    </source>
</evidence>
<reference evidence="8" key="1">
    <citation type="submission" date="2013-08" db="EMBL/GenBank/DDBJ databases">
        <title>Gene expansion shapes genome architecture in the human pathogen Lichtheimia corymbifera: an evolutionary genomics analysis in the ancient terrestrial Mucorales (Mucoromycotina).</title>
        <authorList>
            <person name="Schwartze V.U."/>
            <person name="Winter S."/>
            <person name="Shelest E."/>
            <person name="Marcet-Houben M."/>
            <person name="Horn F."/>
            <person name="Wehner S."/>
            <person name="Hoffmann K."/>
            <person name="Riege K."/>
            <person name="Sammeth M."/>
            <person name="Nowrousian M."/>
            <person name="Valiante V."/>
            <person name="Linde J."/>
            <person name="Jacobsen I.D."/>
            <person name="Marz M."/>
            <person name="Brakhage A.A."/>
            <person name="Gabaldon T."/>
            <person name="Bocker S."/>
            <person name="Voigt K."/>
        </authorList>
    </citation>
    <scope>NUCLEOTIDE SEQUENCE [LARGE SCALE GENOMIC DNA]</scope>
    <source>
        <strain evidence="8">FSU 9682</strain>
    </source>
</reference>
<dbReference type="AlphaFoldDB" id="A0A068RF94"/>
<keyword evidence="3 7" id="KW-0812">Transmembrane</keyword>